<dbReference type="PANTHER" id="PTHR10963:SF24">
    <property type="entry name" value="GLYCOSIDASE C21B10.07-RELATED"/>
    <property type="match status" value="1"/>
</dbReference>
<proteinExistence type="predicted"/>
<dbReference type="Pfam" id="PF26113">
    <property type="entry name" value="GH16_XgeA"/>
    <property type="match status" value="1"/>
</dbReference>
<accession>A0A8S8ZRT2</accession>
<dbReference type="AlphaFoldDB" id="A0A8S8ZRT2"/>
<evidence type="ECO:0000313" key="5">
    <source>
        <dbReference type="Proteomes" id="UP000433876"/>
    </source>
</evidence>
<gene>
    <name evidence="4" type="ORF">SMACR_04040</name>
</gene>
<dbReference type="InterPro" id="IPR050546">
    <property type="entry name" value="Glycosyl_Hydrlase_16"/>
</dbReference>
<reference evidence="4 5" key="1">
    <citation type="submission" date="2017-07" db="EMBL/GenBank/DDBJ databases">
        <title>Genome sequence of the Sordaria macrospora wild type strain R19027.</title>
        <authorList>
            <person name="Nowrousian M."/>
            <person name="Teichert I."/>
            <person name="Kueck U."/>
        </authorList>
    </citation>
    <scope>NUCLEOTIDE SEQUENCE [LARGE SCALE GENOMIC DNA]</scope>
    <source>
        <strain evidence="4 5">R19027</strain>
        <tissue evidence="4">Mycelium</tissue>
    </source>
</reference>
<dbReference type="VEuPathDB" id="FungiDB:SMAC_04040"/>
<keyword evidence="2" id="KW-0732">Signal</keyword>
<evidence type="ECO:0000256" key="1">
    <source>
        <dbReference type="SAM" id="MobiDB-lite"/>
    </source>
</evidence>
<protein>
    <recommendedName>
        <fullName evidence="3">GH16 domain-containing protein</fullName>
    </recommendedName>
</protein>
<sequence>MAPSMLKLGAVALAYTFGVSARSSPASGKTYQLSESYNSGNFAEKFSFFEGGREEKVRDPNNGYVKYLGKDAAVSSGLIKTEGDDIRIGVDSKTSGAPRKSVRLESTASYNTGLFVAKFSHFPKPVCGAWPAFWMVGDNWPQDGEVDIYEMWSLADHNRITYHTGTPAQVGECKLVDETHVETTETWNCDNYATGQWVNEGCGVTEKQGQWGSPSGGVYAIEWTEDHLSVWSWATEPTDIENGTPNPETWGRPHMSVTSKTCDVEKAFKNLRFILNINFCGDAAGQLFGLDPKCGSKGSSCDAYVSNNPSDFDDVYWKIKYIDVYQLQKGLPTTTSSAISSSTTSSAIVSSTETSTATASSSTVTSSFVSVVSSSAASTSEVISTSAVSTEAVSSSVVSSSAIISSSAVSSSEVISSSAVVSASAVPSSEVVSNTDVFSNIASASGVASSSDAVFVTATSSATLPTETDDDSDCDDDDEGDVSSGIVVPSGSATVSIVPGGSAIPSDIVIPSGSVVPSASVIETGSSSIITSAPSGPSAGFPVISSSGVVSDFPISSAPADPSASGGFPVPSGISTGPVLFPNSTITASQEWTTSTIYTTSYYTVTSCAATVTDCPARVVTSVIAISTTVCPVTQHPAAPTNAPGGGNGVPVVPTQVPGGCNGVNCPVPTQIPSGPNDGGNGTPGNGTPGNGTPGNGTPGNGTPGNGTPGNGTPGNGTPGNGNGNGEGNCPVPTGSAPGSGSGSGEGEVPAVPTGSAPGTGSGNNNGSVPPVVPGPIPTGTLPGNSNGTYSVPPVSGTGVAQPPAPIGGGSSPSVSIGQPPIPTEDVPVTAGAGKNALSVGVAVVAGIAALLAL</sequence>
<feature type="signal peptide" evidence="2">
    <location>
        <begin position="1"/>
        <end position="21"/>
    </location>
</feature>
<dbReference type="GO" id="GO:0004553">
    <property type="term" value="F:hydrolase activity, hydrolyzing O-glycosyl compounds"/>
    <property type="evidence" value="ECO:0007669"/>
    <property type="project" value="InterPro"/>
</dbReference>
<dbReference type="PANTHER" id="PTHR10963">
    <property type="entry name" value="GLYCOSYL HYDROLASE-RELATED"/>
    <property type="match status" value="1"/>
</dbReference>
<dbReference type="PROSITE" id="PS51762">
    <property type="entry name" value="GH16_2"/>
    <property type="match status" value="1"/>
</dbReference>
<feature type="compositionally biased region" description="Low complexity" evidence="1">
    <location>
        <begin position="747"/>
        <end position="757"/>
    </location>
</feature>
<name>A0A8S8ZRT2_SORMA</name>
<dbReference type="CDD" id="cd02181">
    <property type="entry name" value="GH16_fungal_Lam16A_glucanase"/>
    <property type="match status" value="1"/>
</dbReference>
<comment type="caution">
    <text evidence="4">The sequence shown here is derived from an EMBL/GenBank/DDBJ whole genome shotgun (WGS) entry which is preliminary data.</text>
</comment>
<feature type="chain" id="PRO_5035782249" description="GH16 domain-containing protein" evidence="2">
    <location>
        <begin position="22"/>
        <end position="854"/>
    </location>
</feature>
<feature type="domain" description="GH16" evidence="3">
    <location>
        <begin position="24"/>
        <end position="330"/>
    </location>
</feature>
<evidence type="ECO:0000259" key="3">
    <source>
        <dbReference type="PROSITE" id="PS51762"/>
    </source>
</evidence>
<dbReference type="Gene3D" id="2.60.120.200">
    <property type="match status" value="1"/>
</dbReference>
<dbReference type="Proteomes" id="UP000433876">
    <property type="component" value="Unassembled WGS sequence"/>
</dbReference>
<dbReference type="OMA" id="MEYRRIM"/>
<evidence type="ECO:0000313" key="4">
    <source>
        <dbReference type="EMBL" id="KAA8633587.1"/>
    </source>
</evidence>
<dbReference type="InterPro" id="IPR000757">
    <property type="entry name" value="Beta-glucanase-like"/>
</dbReference>
<dbReference type="SUPFAM" id="SSF49899">
    <property type="entry name" value="Concanavalin A-like lectins/glucanases"/>
    <property type="match status" value="1"/>
</dbReference>
<dbReference type="EMBL" id="NMPR01000035">
    <property type="protein sequence ID" value="KAA8633587.1"/>
    <property type="molecule type" value="Genomic_DNA"/>
</dbReference>
<feature type="region of interest" description="Disordered" evidence="1">
    <location>
        <begin position="664"/>
        <end position="827"/>
    </location>
</feature>
<feature type="compositionally biased region" description="Gly residues" evidence="1">
    <location>
        <begin position="677"/>
        <end position="727"/>
    </location>
</feature>
<organism evidence="4 5">
    <name type="scientific">Sordaria macrospora</name>
    <dbReference type="NCBI Taxonomy" id="5147"/>
    <lineage>
        <taxon>Eukaryota</taxon>
        <taxon>Fungi</taxon>
        <taxon>Dikarya</taxon>
        <taxon>Ascomycota</taxon>
        <taxon>Pezizomycotina</taxon>
        <taxon>Sordariomycetes</taxon>
        <taxon>Sordariomycetidae</taxon>
        <taxon>Sordariales</taxon>
        <taxon>Sordariaceae</taxon>
        <taxon>Sordaria</taxon>
    </lineage>
</organism>
<dbReference type="InterPro" id="IPR013320">
    <property type="entry name" value="ConA-like_dom_sf"/>
</dbReference>
<evidence type="ECO:0000256" key="2">
    <source>
        <dbReference type="SAM" id="SignalP"/>
    </source>
</evidence>
<dbReference type="GO" id="GO:0009251">
    <property type="term" value="P:glucan catabolic process"/>
    <property type="evidence" value="ECO:0007669"/>
    <property type="project" value="TreeGrafter"/>
</dbReference>